<dbReference type="RefSeq" id="WP_086958165.1">
    <property type="nucleotide sequence ID" value="NZ_AP018045.1"/>
</dbReference>
<dbReference type="InterPro" id="IPR029033">
    <property type="entry name" value="His_PPase_superfam"/>
</dbReference>
<dbReference type="GO" id="GO:0016791">
    <property type="term" value="F:phosphatase activity"/>
    <property type="evidence" value="ECO:0007669"/>
    <property type="project" value="TreeGrafter"/>
</dbReference>
<evidence type="ECO:0000256" key="1">
    <source>
        <dbReference type="ARBA" id="ARBA00023152"/>
    </source>
</evidence>
<keyword evidence="1" id="KW-0324">Glycolysis</keyword>
<dbReference type="CDD" id="cd07067">
    <property type="entry name" value="HP_PGM_like"/>
    <property type="match status" value="1"/>
</dbReference>
<sequence length="193" mass="21736">MKKLYLLRHGQTQFNAEKRLQGHCNSALTEKGKQQATAVGCSLAKEIEDTSGWVIYSSPLGRAMETATIVAKQLGMDPNDIHQDARLMEYNLGDWEQQEIPQLVQQNPTLLDKPDWYLTAPNAETFDQVCTRLAAFLNDSSVPDNIIVVSHGLTGATLRGLYTQMSYPQVWQQDLPQDAYFLLSHQQITRIQA</sequence>
<evidence type="ECO:0000313" key="8">
    <source>
        <dbReference type="Proteomes" id="UP000516656"/>
    </source>
</evidence>
<organism evidence="5 7">
    <name type="scientific">Photobacterium damsela subsp. piscicida</name>
    <name type="common">Pasteurella piscicida</name>
    <dbReference type="NCBI Taxonomy" id="38294"/>
    <lineage>
        <taxon>Bacteria</taxon>
        <taxon>Pseudomonadati</taxon>
        <taxon>Pseudomonadota</taxon>
        <taxon>Gammaproteobacteria</taxon>
        <taxon>Vibrionales</taxon>
        <taxon>Vibrionaceae</taxon>
        <taxon>Photobacterium</taxon>
    </lineage>
</organism>
<dbReference type="InterPro" id="IPR013078">
    <property type="entry name" value="His_Pase_superF_clade-1"/>
</dbReference>
<dbReference type="PIRSF" id="PIRSF000709">
    <property type="entry name" value="6PFK_2-Ptase"/>
    <property type="match status" value="1"/>
</dbReference>
<keyword evidence="2" id="KW-0413">Isomerase</keyword>
<reference evidence="5" key="1">
    <citation type="journal article" date="2017" name="Genome Announc.">
        <title>Whole-Genome Sequence of Photobacterium damselae subsp. piscicida Strain 91-197, Isolated from Hybrid Striped Bass (Morone sp.) in the United States.</title>
        <authorList>
            <person name="Teru Y."/>
            <person name="Hikima J."/>
            <person name="Kono T."/>
            <person name="Sakai M."/>
            <person name="Takano T."/>
            <person name="Hawke J.P."/>
            <person name="Takeyama H."/>
            <person name="Aoki T."/>
        </authorList>
    </citation>
    <scope>NUCLEOTIDE SEQUENCE</scope>
    <source>
        <strain evidence="5">91-197</strain>
    </source>
</reference>
<dbReference type="SUPFAM" id="SSF53254">
    <property type="entry name" value="Phosphoglycerate mutase-like"/>
    <property type="match status" value="1"/>
</dbReference>
<dbReference type="AlphaFoldDB" id="A0A1V1VBT1"/>
<gene>
    <name evidence="6" type="ORF">IC627_07610</name>
    <name evidence="5" type="ORF">PDPUS_1_01663</name>
</gene>
<evidence type="ECO:0000256" key="4">
    <source>
        <dbReference type="PIRSR" id="PIRSR613078-2"/>
    </source>
</evidence>
<dbReference type="SMART" id="SM00855">
    <property type="entry name" value="PGAM"/>
    <property type="match status" value="1"/>
</dbReference>
<reference evidence="7" key="2">
    <citation type="submission" date="2017-05" db="EMBL/GenBank/DDBJ databases">
        <title>Whole genome sequence of fish pathogenic bacteria, Photobacterium damselae subsp. piscicida, strain 91-197, isolated from hybrid striped bass (Morone sp.) in USA.</title>
        <authorList>
            <person name="Teru Y."/>
            <person name="Hikima J."/>
            <person name="Kono T."/>
            <person name="Sakai M."/>
            <person name="Takano T."/>
            <person name="Hawke J.P."/>
            <person name="Takeyama H."/>
            <person name="Aoki T."/>
        </authorList>
    </citation>
    <scope>NUCLEOTIDE SEQUENCE [LARGE SCALE GENOMIC DNA]</scope>
    <source>
        <strain evidence="7">91-197</strain>
    </source>
</reference>
<dbReference type="InterPro" id="IPR050275">
    <property type="entry name" value="PGM_Phosphatase"/>
</dbReference>
<feature type="active site" description="Tele-phosphohistidine intermediate" evidence="3">
    <location>
        <position position="9"/>
    </location>
</feature>
<protein>
    <submittedName>
        <fullName evidence="6">Histidine phosphatase family protein</fullName>
    </submittedName>
    <submittedName>
        <fullName evidence="5">Phosphoserine phosphatase 2</fullName>
    </submittedName>
</protein>
<dbReference type="Gene3D" id="3.40.50.1240">
    <property type="entry name" value="Phosphoglycerate mutase-like"/>
    <property type="match status" value="1"/>
</dbReference>
<proteinExistence type="predicted"/>
<name>A0A1V1VBT1_PHODP</name>
<feature type="active site" description="Proton donor/acceptor" evidence="3">
    <location>
        <position position="89"/>
    </location>
</feature>
<accession>A0A1V1VBT1</accession>
<dbReference type="PANTHER" id="PTHR48100">
    <property type="entry name" value="BROAD-SPECIFICITY PHOSPHATASE YOR283W-RELATED"/>
    <property type="match status" value="1"/>
</dbReference>
<dbReference type="InterPro" id="IPR001345">
    <property type="entry name" value="PG/BPGM_mutase_AS"/>
</dbReference>
<dbReference type="Pfam" id="PF00300">
    <property type="entry name" value="His_Phos_1"/>
    <property type="match status" value="1"/>
</dbReference>
<evidence type="ECO:0000256" key="3">
    <source>
        <dbReference type="PIRSR" id="PIRSR613078-1"/>
    </source>
</evidence>
<evidence type="ECO:0000313" key="6">
    <source>
        <dbReference type="EMBL" id="QOD57706.1"/>
    </source>
</evidence>
<feature type="binding site" evidence="4">
    <location>
        <position position="62"/>
    </location>
    <ligand>
        <name>substrate</name>
    </ligand>
</feature>
<dbReference type="Proteomes" id="UP000218676">
    <property type="component" value="Chromosome 1"/>
</dbReference>
<dbReference type="EMBL" id="AP018045">
    <property type="protein sequence ID" value="BAX53037.1"/>
    <property type="molecule type" value="Genomic_DNA"/>
</dbReference>
<dbReference type="EMBL" id="CP061854">
    <property type="protein sequence ID" value="QOD57706.1"/>
    <property type="molecule type" value="Genomic_DNA"/>
</dbReference>
<dbReference type="Proteomes" id="UP000516656">
    <property type="component" value="Chromosome 1"/>
</dbReference>
<dbReference type="PANTHER" id="PTHR48100:SF1">
    <property type="entry name" value="HISTIDINE PHOSPHATASE FAMILY PROTEIN-RELATED"/>
    <property type="match status" value="1"/>
</dbReference>
<dbReference type="PROSITE" id="PS00175">
    <property type="entry name" value="PG_MUTASE"/>
    <property type="match status" value="1"/>
</dbReference>
<evidence type="ECO:0000313" key="5">
    <source>
        <dbReference type="EMBL" id="BAX53037.1"/>
    </source>
</evidence>
<evidence type="ECO:0000256" key="2">
    <source>
        <dbReference type="ARBA" id="ARBA00023235"/>
    </source>
</evidence>
<reference evidence="6 8" key="3">
    <citation type="submission" date="2020-09" db="EMBL/GenBank/DDBJ databases">
        <title>Complete, closed and curated genome sequences of Photobacterium damselae subsp. piscicida isolates from Australia indicate localised evolution and additional plasmid-borne pathogenicity mechanisms.</title>
        <authorList>
            <person name="Baseggio L."/>
            <person name="Silayeva O."/>
            <person name="Buller N."/>
            <person name="Landos M."/>
            <person name="Engelstaedter J."/>
            <person name="Barnes A.C."/>
        </authorList>
    </citation>
    <scope>NUCLEOTIDE SEQUENCE [LARGE SCALE GENOMIC DNA]</scope>
    <source>
        <strain evidence="6 8">AS-16-0540-1</strain>
    </source>
</reference>
<dbReference type="GO" id="GO:0005737">
    <property type="term" value="C:cytoplasm"/>
    <property type="evidence" value="ECO:0007669"/>
    <property type="project" value="TreeGrafter"/>
</dbReference>
<evidence type="ECO:0000313" key="7">
    <source>
        <dbReference type="Proteomes" id="UP000218676"/>
    </source>
</evidence>
<feature type="binding site" evidence="4">
    <location>
        <begin position="8"/>
        <end position="15"/>
    </location>
    <ligand>
        <name>substrate</name>
    </ligand>
</feature>